<protein>
    <submittedName>
        <fullName evidence="1">Uncharacterized protein</fullName>
    </submittedName>
</protein>
<evidence type="ECO:0000313" key="1">
    <source>
        <dbReference type="EMBL" id="KAL3867589.1"/>
    </source>
</evidence>
<name>A0ABD3W139_SINWO</name>
<dbReference type="AlphaFoldDB" id="A0ABD3W139"/>
<keyword evidence="2" id="KW-1185">Reference proteome</keyword>
<organism evidence="1 2">
    <name type="scientific">Sinanodonta woodiana</name>
    <name type="common">Chinese pond mussel</name>
    <name type="synonym">Anodonta woodiana</name>
    <dbReference type="NCBI Taxonomy" id="1069815"/>
    <lineage>
        <taxon>Eukaryota</taxon>
        <taxon>Metazoa</taxon>
        <taxon>Spiralia</taxon>
        <taxon>Lophotrochozoa</taxon>
        <taxon>Mollusca</taxon>
        <taxon>Bivalvia</taxon>
        <taxon>Autobranchia</taxon>
        <taxon>Heteroconchia</taxon>
        <taxon>Palaeoheterodonta</taxon>
        <taxon>Unionida</taxon>
        <taxon>Unionoidea</taxon>
        <taxon>Unionidae</taxon>
        <taxon>Unioninae</taxon>
        <taxon>Sinanodonta</taxon>
    </lineage>
</organism>
<evidence type="ECO:0000313" key="2">
    <source>
        <dbReference type="Proteomes" id="UP001634394"/>
    </source>
</evidence>
<proteinExistence type="predicted"/>
<sequence length="69" mass="7902">MVGPLETWLESYTTSSMNPVSVWGSNYRKVNAIIRKIVESNKDLFPDLMPHNFTVKIIRSKPWIVGTAH</sequence>
<gene>
    <name evidence="1" type="ORF">ACJMK2_040472</name>
</gene>
<accession>A0ABD3W139</accession>
<comment type="caution">
    <text evidence="1">The sequence shown here is derived from an EMBL/GenBank/DDBJ whole genome shotgun (WGS) entry which is preliminary data.</text>
</comment>
<dbReference type="Proteomes" id="UP001634394">
    <property type="component" value="Unassembled WGS sequence"/>
</dbReference>
<feature type="non-terminal residue" evidence="1">
    <location>
        <position position="69"/>
    </location>
</feature>
<reference evidence="1 2" key="1">
    <citation type="submission" date="2024-11" db="EMBL/GenBank/DDBJ databases">
        <title>Chromosome-level genome assembly of the freshwater bivalve Anodonta woodiana.</title>
        <authorList>
            <person name="Chen X."/>
        </authorList>
    </citation>
    <scope>NUCLEOTIDE SEQUENCE [LARGE SCALE GENOMIC DNA]</scope>
    <source>
        <strain evidence="1">MN2024</strain>
        <tissue evidence="1">Gills</tissue>
    </source>
</reference>
<dbReference type="EMBL" id="JBJQND010000008">
    <property type="protein sequence ID" value="KAL3867589.1"/>
    <property type="molecule type" value="Genomic_DNA"/>
</dbReference>